<proteinExistence type="predicted"/>
<dbReference type="InterPro" id="IPR009644">
    <property type="entry name" value="FKTN/MNN4/W02B3.4-1"/>
</dbReference>
<evidence type="ECO:0000313" key="7">
    <source>
        <dbReference type="EMBL" id="RCK54753.1"/>
    </source>
</evidence>
<dbReference type="Pfam" id="PF04991">
    <property type="entry name" value="LicD"/>
    <property type="match status" value="1"/>
</dbReference>
<reference evidence="7 8" key="1">
    <citation type="submission" date="2018-06" db="EMBL/GenBank/DDBJ databases">
        <title>Whole genome sequencing of Candida tropicalis (genome annotated by CSBL at Korea University).</title>
        <authorList>
            <person name="Ahn J."/>
        </authorList>
    </citation>
    <scope>NUCLEOTIDE SEQUENCE [LARGE SCALE GENOMIC DNA]</scope>
    <source>
        <strain evidence="7 8">ATCC 20962</strain>
    </source>
</reference>
<sequence>MALVRRSRGVVFVTAFLAINLLIVSLFHIKTINRVIITSPSFDYIKQLIFDKPPKFNLQETDELYKKVLEVTVAKLPIDSEQYKAVKHPELPHAEALDVFQIPAEIPRSYQRFDPRFTFGLLLQYINAQENVHGLEIPSFHWSDYVDMTSLETSLFAREKRKCLTFDTTRKNPRTNLRDELVYHNLYCIDDLRIDEILNDEKEVAKHDAVFIERLRDISKYPISTGFHVFAWSGRNSKKNRPLLGKSYVMDFMPPPSTLVFLLPDSKRVQFNINQNNRKKLTYTPEIFKEDVVVDLNQEVRQLSEKLPAEDHLPYEKHLKHKAFVDNSQEMLDSLRRQESSLNQTDRQYMTSLENSLAISNPPKYFYEGKLLMKEANFAAGGHYDWRFMDQLVNNTPKLAISIHQLIKTWLRLTNQYGLSTWIAHGSLLSWYWNGLQFPWDSDIDVQMPIQDLHKLSRHFNQSMIVDFGNDESNLKYGRYFLDVSNIISHRMRGNGNNNIDARFVDVETGLYIDITGLALSETKAPVRYNSLLHGSGLERSSMDATITQQLRNNYLQAYNCRNNHFSRLSELSPLRLSLAEGEFAYVPSEFETMLKIEYGEKSMANVDFRGYVYLPKLRLWVPKKPIVDYALKDLPASEKSTIRKSPKPLTIDLNDDQYLEFLNLNQDSLLNYLVTNNVTMIHENEIIDFLDGRSTKSIFFNGDGAPRFELLADLRQDLFKFKVSTSNYDYAAQTQQIRTALNKVAANDENPQSESDPLENADIANELPQVRRGRVIPGESIG</sequence>
<name>A0A367XM92_9ASCO</name>
<dbReference type="AlphaFoldDB" id="A0A367XM92"/>
<feature type="transmembrane region" description="Helical" evidence="5">
    <location>
        <begin position="9"/>
        <end position="29"/>
    </location>
</feature>
<dbReference type="EMBL" id="QLNQ01000030">
    <property type="protein sequence ID" value="RCK54753.1"/>
    <property type="molecule type" value="Genomic_DNA"/>
</dbReference>
<comment type="caution">
    <text evidence="7">The sequence shown here is derived from an EMBL/GenBank/DDBJ whole genome shotgun (WGS) entry which is preliminary data.</text>
</comment>
<protein>
    <submittedName>
        <fullName evidence="7">Protein MNN4</fullName>
    </submittedName>
</protein>
<dbReference type="InterPro" id="IPR007074">
    <property type="entry name" value="LicD/FKTN/FKRP_NTP_transf"/>
</dbReference>
<evidence type="ECO:0000259" key="6">
    <source>
        <dbReference type="Pfam" id="PF04991"/>
    </source>
</evidence>
<evidence type="ECO:0000256" key="3">
    <source>
        <dbReference type="ARBA" id="ARBA00022989"/>
    </source>
</evidence>
<keyword evidence="2 5" id="KW-0812">Transmembrane</keyword>
<dbReference type="PANTHER" id="PTHR15407">
    <property type="entry name" value="FUKUTIN-RELATED"/>
    <property type="match status" value="1"/>
</dbReference>
<keyword evidence="4 5" id="KW-0472">Membrane</keyword>
<comment type="subcellular location">
    <subcellularLocation>
        <location evidence="1">Membrane</location>
        <topology evidence="1">Single-pass membrane protein</topology>
    </subcellularLocation>
</comment>
<accession>A0A367XM92</accession>
<evidence type="ECO:0000256" key="5">
    <source>
        <dbReference type="SAM" id="Phobius"/>
    </source>
</evidence>
<evidence type="ECO:0000256" key="2">
    <source>
        <dbReference type="ARBA" id="ARBA00022692"/>
    </source>
</evidence>
<keyword evidence="3 5" id="KW-1133">Transmembrane helix</keyword>
<dbReference type="OrthoDB" id="444255at2759"/>
<gene>
    <name evidence="7" type="primary">MNN4_1</name>
    <name evidence="7" type="ORF">Cantr_03741</name>
</gene>
<dbReference type="STRING" id="5486.A0A367XM92"/>
<organism evidence="7 8">
    <name type="scientific">Candida viswanathii</name>
    <dbReference type="NCBI Taxonomy" id="5486"/>
    <lineage>
        <taxon>Eukaryota</taxon>
        <taxon>Fungi</taxon>
        <taxon>Dikarya</taxon>
        <taxon>Ascomycota</taxon>
        <taxon>Saccharomycotina</taxon>
        <taxon>Pichiomycetes</taxon>
        <taxon>Debaryomycetaceae</taxon>
        <taxon>Candida/Lodderomyces clade</taxon>
        <taxon>Candida</taxon>
    </lineage>
</organism>
<dbReference type="GO" id="GO:0009100">
    <property type="term" value="P:glycoprotein metabolic process"/>
    <property type="evidence" value="ECO:0007669"/>
    <property type="project" value="UniProtKB-ARBA"/>
</dbReference>
<feature type="domain" description="LicD/FKTN/FKRP nucleotidyltransferase" evidence="6">
    <location>
        <begin position="414"/>
        <end position="526"/>
    </location>
</feature>
<dbReference type="PANTHER" id="PTHR15407:SF28">
    <property type="entry name" value="RIBITOL-5-PHOSPHATE TRANSFERASE FKTN"/>
    <property type="match status" value="1"/>
</dbReference>
<dbReference type="GO" id="GO:0016020">
    <property type="term" value="C:membrane"/>
    <property type="evidence" value="ECO:0007669"/>
    <property type="project" value="UniProtKB-SubCell"/>
</dbReference>
<keyword evidence="8" id="KW-1185">Reference proteome</keyword>
<evidence type="ECO:0000256" key="4">
    <source>
        <dbReference type="ARBA" id="ARBA00023136"/>
    </source>
</evidence>
<dbReference type="Proteomes" id="UP000253472">
    <property type="component" value="Unassembled WGS sequence"/>
</dbReference>
<evidence type="ECO:0000313" key="8">
    <source>
        <dbReference type="Proteomes" id="UP000253472"/>
    </source>
</evidence>
<evidence type="ECO:0000256" key="1">
    <source>
        <dbReference type="ARBA" id="ARBA00004167"/>
    </source>
</evidence>